<feature type="signal peptide" evidence="3">
    <location>
        <begin position="1"/>
        <end position="25"/>
    </location>
</feature>
<dbReference type="GO" id="GO:0008010">
    <property type="term" value="F:structural constituent of chitin-based larval cuticle"/>
    <property type="evidence" value="ECO:0007669"/>
    <property type="project" value="TreeGrafter"/>
</dbReference>
<dbReference type="OrthoDB" id="8021718at2759"/>
<dbReference type="EnsemblMetazoa" id="AALB003281-RA">
    <property type="protein sequence ID" value="AALB003281-PA"/>
    <property type="gene ID" value="AALB003281"/>
</dbReference>
<dbReference type="GO" id="GO:0062129">
    <property type="term" value="C:chitin-based extracellular matrix"/>
    <property type="evidence" value="ECO:0007669"/>
    <property type="project" value="TreeGrafter"/>
</dbReference>
<keyword evidence="3" id="KW-0732">Signal</keyword>
<dbReference type="PANTHER" id="PTHR10380">
    <property type="entry name" value="CUTICLE PROTEIN"/>
    <property type="match status" value="1"/>
</dbReference>
<dbReference type="PANTHER" id="PTHR10380:SF224">
    <property type="entry name" value="CUTICULAR PROTEIN 12A"/>
    <property type="match status" value="1"/>
</dbReference>
<feature type="region of interest" description="Disordered" evidence="2">
    <location>
        <begin position="244"/>
        <end position="287"/>
    </location>
</feature>
<proteinExistence type="predicted"/>
<dbReference type="VEuPathDB" id="VectorBase:AALB003281"/>
<dbReference type="InterPro" id="IPR000618">
    <property type="entry name" value="Insect_cuticle"/>
</dbReference>
<name>A0A182F9V5_ANOAL</name>
<dbReference type="InterPro" id="IPR050468">
    <property type="entry name" value="Cuticle_Struct_Prot"/>
</dbReference>
<evidence type="ECO:0000256" key="2">
    <source>
        <dbReference type="SAM" id="MobiDB-lite"/>
    </source>
</evidence>
<organism evidence="4 5">
    <name type="scientific">Anopheles albimanus</name>
    <name type="common">New world malaria mosquito</name>
    <dbReference type="NCBI Taxonomy" id="7167"/>
    <lineage>
        <taxon>Eukaryota</taxon>
        <taxon>Metazoa</taxon>
        <taxon>Ecdysozoa</taxon>
        <taxon>Arthropoda</taxon>
        <taxon>Hexapoda</taxon>
        <taxon>Insecta</taxon>
        <taxon>Pterygota</taxon>
        <taxon>Neoptera</taxon>
        <taxon>Endopterygota</taxon>
        <taxon>Diptera</taxon>
        <taxon>Nematocera</taxon>
        <taxon>Culicoidea</taxon>
        <taxon>Culicidae</taxon>
        <taxon>Anophelinae</taxon>
        <taxon>Anopheles</taxon>
    </lineage>
</organism>
<evidence type="ECO:0000256" key="1">
    <source>
        <dbReference type="ARBA" id="ARBA00022460"/>
    </source>
</evidence>
<reference evidence="4" key="2">
    <citation type="submission" date="2022-08" db="UniProtKB">
        <authorList>
            <consortium name="EnsemblMetazoa"/>
        </authorList>
    </citation>
    <scope>IDENTIFICATION</scope>
    <source>
        <strain evidence="4">STECLA/ALBI9_A</strain>
    </source>
</reference>
<feature type="compositionally biased region" description="Low complexity" evidence="2">
    <location>
        <begin position="469"/>
        <end position="479"/>
    </location>
</feature>
<keyword evidence="5" id="KW-1185">Reference proteome</keyword>
<dbReference type="Pfam" id="PF00379">
    <property type="entry name" value="Chitin_bind_4"/>
    <property type="match status" value="1"/>
</dbReference>
<evidence type="ECO:0000313" key="4">
    <source>
        <dbReference type="EnsemblMetazoa" id="AALB003281-PA"/>
    </source>
</evidence>
<feature type="chain" id="PRO_5043792010" evidence="3">
    <location>
        <begin position="26"/>
        <end position="499"/>
    </location>
</feature>
<feature type="compositionally biased region" description="Pro residues" evidence="2">
    <location>
        <begin position="269"/>
        <end position="280"/>
    </location>
</feature>
<accession>A0A182F9V5</accession>
<evidence type="ECO:0000313" key="5">
    <source>
        <dbReference type="Proteomes" id="UP000069272"/>
    </source>
</evidence>
<dbReference type="PROSITE" id="PS00233">
    <property type="entry name" value="CHIT_BIND_RR_1"/>
    <property type="match status" value="1"/>
</dbReference>
<evidence type="ECO:0000256" key="3">
    <source>
        <dbReference type="SAM" id="SignalP"/>
    </source>
</evidence>
<dbReference type="RefSeq" id="XP_035786478.1">
    <property type="nucleotide sequence ID" value="XM_035930585.1"/>
</dbReference>
<feature type="compositionally biased region" description="Basic and acidic residues" evidence="2">
    <location>
        <begin position="490"/>
        <end position="499"/>
    </location>
</feature>
<reference evidence="4 5" key="1">
    <citation type="journal article" date="2017" name="G3 (Bethesda)">
        <title>The Physical Genome Mapping of Anopheles albimanus Corrected Scaffold Misassemblies and Identified Interarm Rearrangements in Genus Anopheles.</title>
        <authorList>
            <person name="Artemov G.N."/>
            <person name="Peery A.N."/>
            <person name="Jiang X."/>
            <person name="Tu Z."/>
            <person name="Stegniy V.N."/>
            <person name="Sharakhova M.V."/>
            <person name="Sharakhov I.V."/>
        </authorList>
    </citation>
    <scope>NUCLEOTIDE SEQUENCE [LARGE SCALE GENOMIC DNA]</scope>
    <source>
        <strain evidence="4 5">ALBI9_A</strain>
    </source>
</reference>
<dbReference type="Proteomes" id="UP000069272">
    <property type="component" value="Chromosome 3L"/>
</dbReference>
<dbReference type="PROSITE" id="PS51155">
    <property type="entry name" value="CHIT_BIND_RR_2"/>
    <property type="match status" value="1"/>
</dbReference>
<dbReference type="GeneID" id="118463770"/>
<keyword evidence="1" id="KW-0193">Cuticle</keyword>
<protein>
    <submittedName>
        <fullName evidence="4">Uncharacterized protein</fullName>
    </submittedName>
</protein>
<dbReference type="InterPro" id="IPR031311">
    <property type="entry name" value="CHIT_BIND_RR_consensus"/>
</dbReference>
<dbReference type="VEuPathDB" id="VectorBase:AALB20_035535"/>
<sequence>MGSGRYKRASERGFLIAALIACAYATEQNAETIARPGEITLGGDRSARTGESAANTIKRSRTAKLVRNFPQLAQRIQTLEPNPMYNFIDPYGPGTYAFGYEVEDPESGNIQFRDEEKLRNGTVRGSYGYQQPDGSVIITNFVADDRGYRAKTEIRRADGHTVASFPTRAPSAQDRYFPAYDQQASTMNQAIVAALQQQQLINLNPTYNPILDPGVIDPQYAAAIVGHLHNQQYSPAQGLVTYPYGLPAPQHSPVGPSGPHGPPHHHGTAPPPPPPSPPLFDAPAGGGFGNFFNQLPANLNPYNVYQNLQSTFPQILPQQNPIDQFGNTLAGGYQQLTQPNAPFGNFLNNAQSTFQGLLPGNGNRPSNSWFDPNRVPTTYGAIPQQFGQQQLYGQQQQQYGQQQILSSNRPTNVLGDMPIGGSMMMHIPTTRRRKLKGTTKKRNKFKTRDGMDWFDDFLENRKRQVIYGSATTTPPTSSADTDDSSLTEPPMHKDEKDSK</sequence>
<dbReference type="KEGG" id="aali:118463770"/>
<dbReference type="STRING" id="7167.A0A182F9V5"/>
<dbReference type="AlphaFoldDB" id="A0A182F9V5"/>
<feature type="region of interest" description="Disordered" evidence="2">
    <location>
        <begin position="466"/>
        <end position="499"/>
    </location>
</feature>